<keyword evidence="4" id="KW-0813">Transport</keyword>
<feature type="transmembrane region" description="Helical" evidence="4">
    <location>
        <begin position="178"/>
        <end position="200"/>
    </location>
</feature>
<comment type="subunit">
    <text evidence="4">Part of the Tic complex.</text>
</comment>
<keyword evidence="4 6" id="KW-0150">Chloroplast</keyword>
<feature type="transmembrane region" description="Helical" evidence="4">
    <location>
        <begin position="31"/>
        <end position="49"/>
    </location>
</feature>
<reference evidence="6" key="1">
    <citation type="submission" date="2020-05" db="EMBL/GenBank/DDBJ databases">
        <authorList>
            <person name="Pang Y."/>
        </authorList>
    </citation>
    <scope>NUCLEOTIDE SEQUENCE</scope>
</reference>
<dbReference type="InterPro" id="IPR008896">
    <property type="entry name" value="TIC214"/>
</dbReference>
<feature type="transmembrane region" description="Helical" evidence="4">
    <location>
        <begin position="61"/>
        <end position="78"/>
    </location>
</feature>
<feature type="region of interest" description="Disordered" evidence="5">
    <location>
        <begin position="270"/>
        <end position="290"/>
    </location>
</feature>
<dbReference type="PANTHER" id="PTHR33163">
    <property type="entry name" value="PROTEIN TIC 214-RELATED"/>
    <property type="match status" value="1"/>
</dbReference>
<accession>A0A7G5VV33</accession>
<dbReference type="GO" id="GO:0009706">
    <property type="term" value="C:chloroplast inner membrane"/>
    <property type="evidence" value="ECO:0007669"/>
    <property type="project" value="UniProtKB-SubCell"/>
</dbReference>
<evidence type="ECO:0000256" key="5">
    <source>
        <dbReference type="SAM" id="MobiDB-lite"/>
    </source>
</evidence>
<feature type="transmembrane region" description="Helical" evidence="4">
    <location>
        <begin position="84"/>
        <end position="104"/>
    </location>
</feature>
<feature type="transmembrane region" description="Helical" evidence="4">
    <location>
        <begin position="141"/>
        <end position="166"/>
    </location>
</feature>
<evidence type="ECO:0000256" key="1">
    <source>
        <dbReference type="ARBA" id="ARBA00002515"/>
    </source>
</evidence>
<evidence type="ECO:0000256" key="4">
    <source>
        <dbReference type="RuleBase" id="RU364085"/>
    </source>
</evidence>
<keyword evidence="4" id="KW-0653">Protein transport</keyword>
<dbReference type="RefSeq" id="YP_009968434.1">
    <property type="nucleotide sequence ID" value="NC_051885.1"/>
</dbReference>
<evidence type="ECO:0000256" key="2">
    <source>
        <dbReference type="ARBA" id="ARBA00004478"/>
    </source>
</evidence>
<keyword evidence="4" id="KW-0812">Transmembrane</keyword>
<comment type="function">
    <text evidence="1 4">Involved in protein precursor import into chloroplasts. May be part of an intermediate translocation complex acting as a protein-conducting channel at the inner envelope.</text>
</comment>
<dbReference type="GO" id="GO:0015031">
    <property type="term" value="P:protein transport"/>
    <property type="evidence" value="ECO:0007669"/>
    <property type="project" value="UniProtKB-KW"/>
</dbReference>
<protein>
    <recommendedName>
        <fullName evidence="4">Protein TIC 214</fullName>
    </recommendedName>
    <alternativeName>
        <fullName evidence="4">Translocon at the inner envelope membrane of chloroplasts 214</fullName>
    </alternativeName>
</protein>
<feature type="transmembrane region" description="Helical" evidence="4">
    <location>
        <begin position="221"/>
        <end position="239"/>
    </location>
</feature>
<keyword evidence="4" id="KW-1133">Transmembrane helix</keyword>
<keyword evidence="4" id="KW-0472">Membrane</keyword>
<organism evidence="6">
    <name type="scientific">Galega officinalis</name>
    <name type="common">Goat's rue</name>
    <name type="synonym">Galega bicolor</name>
    <dbReference type="NCBI Taxonomy" id="47101"/>
    <lineage>
        <taxon>Eukaryota</taxon>
        <taxon>Viridiplantae</taxon>
        <taxon>Streptophyta</taxon>
        <taxon>Embryophyta</taxon>
        <taxon>Tracheophyta</taxon>
        <taxon>Spermatophyta</taxon>
        <taxon>Magnoliopsida</taxon>
        <taxon>eudicotyledons</taxon>
        <taxon>Gunneridae</taxon>
        <taxon>Pentapetalae</taxon>
        <taxon>rosids</taxon>
        <taxon>fabids</taxon>
        <taxon>Fabales</taxon>
        <taxon>Fabaceae</taxon>
        <taxon>Papilionoideae</taxon>
        <taxon>50 kb inversion clade</taxon>
        <taxon>NPAAA clade</taxon>
        <taxon>Hologalegina</taxon>
        <taxon>IRL clade</taxon>
        <taxon>Galegeae</taxon>
        <taxon>Galega</taxon>
    </lineage>
</organism>
<dbReference type="EMBL" id="MT506239">
    <property type="protein sequence ID" value="QMX77638.1"/>
    <property type="molecule type" value="Genomic_DNA"/>
</dbReference>
<comment type="similarity">
    <text evidence="4">Belongs to the TIC214 family.</text>
</comment>
<name>A0A7G5VV33_GALOF</name>
<dbReference type="Pfam" id="PF05758">
    <property type="entry name" value="Ycf1"/>
    <property type="match status" value="1"/>
</dbReference>
<keyword evidence="3 4" id="KW-1001">Plastid inner membrane</keyword>
<dbReference type="PANTHER" id="PTHR33163:SF40">
    <property type="entry name" value="PROTEIN TIC 214"/>
    <property type="match status" value="1"/>
</dbReference>
<evidence type="ECO:0000256" key="3">
    <source>
        <dbReference type="ARBA" id="ARBA00022780"/>
    </source>
</evidence>
<gene>
    <name evidence="6" type="primary">ycf1</name>
    <name evidence="4" type="synonym">TIC214</name>
</gene>
<comment type="subcellular location">
    <subcellularLocation>
        <location evidence="2">Plastid</location>
        <location evidence="2">Chloroplast inner membrane</location>
        <topology evidence="2">Multi-pass membrane protein</topology>
    </subcellularLocation>
</comment>
<proteinExistence type="inferred from homology"/>
<keyword evidence="4 6" id="KW-0934">Plastid</keyword>
<dbReference type="GeneID" id="60450492"/>
<geneLocation type="chloroplast" evidence="6"/>
<sequence>MIYQSLLLNNLLVLCLKIVNSAIVGGLYYGFLTTFSIGPSYVFLIRARVLEEGNETEVSATTGFITGQIMMFISIYYAPLHLALSRPHTIIALTVPYLFFNFVYKNDKHYYSDSGYTLDSEYKNQNSIRNFRIYKVFFNNLFFQLLNPLVFTSSTFIRLINIYLFRCNNKLLFLTSSFVGWLIGHILLMKLIGLILVWLQQKNSIKSKVTMRFDKYILLQLRNYAGQIFVVFSFVLFTFCLGKTPLPYFYTDEILEYDEREMDVDVDEMDIQRQDSETEETEQDKKGSVEEDEYLSTYLFSEKDKTLNNIEEDNNLVPLAKPLVTTLFDYRRWIRPLRYIKNDHFERVVRDENSQFFFHICQSDGKERISFTYPPSLSTFLKMMEKKIDLFTRDKISSNNNELSNYWSSTHNEKRKKLSNEFLKRAQVLDKKYKNKRFKKFFPVDVFETPIRLCNDKKKKKYLTKIYDPLLTGRLRGQIEKGFSPSIINETYTTNNILINKIHGLLLSINSNYPEFEQKIDQFDRKLLLTEIGFFFNLISKFSEKSVSSLNFDGLYLFPEYEQVKIYSEEKKTKKNFLFDAIRTDWNNQTIFNRKKCIGINEISKQVPRWSYNLIDEVEQLTERIVKDAHIRSPRTERIVVFDGNTDSLNLSPQNQNISNTDDNRMPEPDLNHEFALLKYSREPDYSREIIRGSMRPQRRKTVTSKLFQSNVHSPIFLEIIDDYPFFFGDLFDDISQYLKEYFRKPGTDNSEFLDFEKRIEQKNKEDNKDEAERRLREIEESWESILYGLIIRSFVLLTQSIIRKYILLPSLIITKNIIRILLFQNPEWSEDFRDWRKEVHIKCTYQGIPVSQNELPKNWFNDGIQIRVLSPFVLKPWHKSRVRSTEKKKDPLKKKNILSQKNNFWFLTAYGTLIESYLDDHFPNPISFLDPILKKIKKQLKKDLKNRFFLVLNIFNERKTRFRTMLKEIENWNLKSILFRFKKIGELSDSKKIDELSDSKKNSTISENNPMIEESPVIIQSINWTSSSFTEKRIKDLNVKTETIRKQIEKMREEKKEGVINSEKNVNSNKTIYDAKTFELQKNIFQILQRRNVRLTRKFYSFFKVFMESIYIDILLWISSIPRIHGQRFLDFLESTNQIVNKSIYKKKKNEEKIYKTNESIIPFMSVIDKSWNITNMNSQNSCDVSSLSQAYVFFKLAQIQFSNGDKYKLRSIFESHSKLRHKNRPDSLMNQWTNWLKSHYQYHLPQSRWSTLVPQNWRNRINEHRLVQKKELVEYDSYEKSQLILDKKQQVDLLEIKKKIKKQYRYDLFCYQYINYTDNQKSDIYGYRSSPLQANKKEAISYNYNTCKNQLFEIIGDISIENYIAEDYIAEDDIDIMDMEMDMEKNMDRRYLNRMVRNLQRKKNSIPNKKLPNPRFWFFSKLRIFYDAYKKNPWIQPRLIKRLFLEVSGVKNSITALETKEYAREINLKSYSSNHSVSNESFDFDKYRYDLKGERDFLLEKYLGFYLDFDTSLQENLMNNINLYCLMVRLKSVRQFFIMSLQKADLDIESMVVPLMKEDFPLTGYRDNYEFNDELMFIIEPARLSIKNYEQFFIYQTIRLPLIHKSKSKRKILKRKPEKSRVDQKIRETQNHYDLLVPENLLSTRRRRELRILICFNPRNRNTVHRNAINDNENKINNQVLTKNKDRDSETKKLRHLKFFLWPNYRLEDLACINRYWFDTHNGSRFSILRIHMYPRLKN</sequence>
<evidence type="ECO:0000313" key="6">
    <source>
        <dbReference type="EMBL" id="QMX77638.1"/>
    </source>
</evidence>